<dbReference type="InterPro" id="IPR008969">
    <property type="entry name" value="CarboxyPept-like_regulatory"/>
</dbReference>
<protein>
    <submittedName>
        <fullName evidence="9">TonB-dependent receptor</fullName>
    </submittedName>
</protein>
<keyword evidence="3 7" id="KW-1134">Transmembrane beta strand</keyword>
<dbReference type="InterPro" id="IPR037066">
    <property type="entry name" value="Plug_dom_sf"/>
</dbReference>
<reference evidence="9" key="1">
    <citation type="submission" date="2022-11" db="EMBL/GenBank/DDBJ databases">
        <title>Refractory cell wall polysaccharides provide important carbon source for microbial heterotrophs in the hadal ocean.</title>
        <authorList>
            <person name="Zhu X."/>
        </authorList>
    </citation>
    <scope>NUCLEOTIDE SEQUENCE</scope>
    <source>
        <strain evidence="9">MTRN7</strain>
    </source>
</reference>
<keyword evidence="9" id="KW-0675">Receptor</keyword>
<evidence type="ECO:0000256" key="3">
    <source>
        <dbReference type="ARBA" id="ARBA00022452"/>
    </source>
</evidence>
<dbReference type="RefSeq" id="WP_270005787.1">
    <property type="nucleotide sequence ID" value="NZ_JAPFGC010000002.1"/>
</dbReference>
<gene>
    <name evidence="9" type="ORF">OOZ35_13080</name>
</gene>
<evidence type="ECO:0000256" key="2">
    <source>
        <dbReference type="ARBA" id="ARBA00022448"/>
    </source>
</evidence>
<organism evidence="9 10">
    <name type="scientific">Mesoflavibacter profundi</name>
    <dbReference type="NCBI Taxonomy" id="2708110"/>
    <lineage>
        <taxon>Bacteria</taxon>
        <taxon>Pseudomonadati</taxon>
        <taxon>Bacteroidota</taxon>
        <taxon>Flavobacteriia</taxon>
        <taxon>Flavobacteriales</taxon>
        <taxon>Flavobacteriaceae</taxon>
        <taxon>Mesoflavibacter</taxon>
    </lineage>
</organism>
<dbReference type="InterPro" id="IPR039426">
    <property type="entry name" value="TonB-dep_rcpt-like"/>
</dbReference>
<accession>A0ABT4S2W9</accession>
<dbReference type="Gene3D" id="2.40.170.20">
    <property type="entry name" value="TonB-dependent receptor, beta-barrel domain"/>
    <property type="match status" value="1"/>
</dbReference>
<dbReference type="Proteomes" id="UP001149142">
    <property type="component" value="Unassembled WGS sequence"/>
</dbReference>
<name>A0ABT4S2W9_9FLAO</name>
<dbReference type="PROSITE" id="PS52016">
    <property type="entry name" value="TONB_DEPENDENT_REC_3"/>
    <property type="match status" value="1"/>
</dbReference>
<evidence type="ECO:0000256" key="7">
    <source>
        <dbReference type="PROSITE-ProRule" id="PRU01360"/>
    </source>
</evidence>
<keyword evidence="4 7" id="KW-0812">Transmembrane</keyword>
<dbReference type="InterPro" id="IPR023997">
    <property type="entry name" value="TonB-dep_OMP_SusC/RagA_CS"/>
</dbReference>
<keyword evidence="6 7" id="KW-0998">Cell outer membrane</keyword>
<evidence type="ECO:0000256" key="1">
    <source>
        <dbReference type="ARBA" id="ARBA00004571"/>
    </source>
</evidence>
<dbReference type="EMBL" id="JAPFGC010000002">
    <property type="protein sequence ID" value="MDA0178428.1"/>
    <property type="molecule type" value="Genomic_DNA"/>
</dbReference>
<comment type="caution">
    <text evidence="9">The sequence shown here is derived from an EMBL/GenBank/DDBJ whole genome shotgun (WGS) entry which is preliminary data.</text>
</comment>
<dbReference type="Pfam" id="PF07715">
    <property type="entry name" value="Plug"/>
    <property type="match status" value="1"/>
</dbReference>
<dbReference type="SUPFAM" id="SSF49464">
    <property type="entry name" value="Carboxypeptidase regulatory domain-like"/>
    <property type="match status" value="1"/>
</dbReference>
<proteinExistence type="inferred from homology"/>
<evidence type="ECO:0000313" key="9">
    <source>
        <dbReference type="EMBL" id="MDA0178428.1"/>
    </source>
</evidence>
<evidence type="ECO:0000313" key="10">
    <source>
        <dbReference type="Proteomes" id="UP001149142"/>
    </source>
</evidence>
<dbReference type="Pfam" id="PF13715">
    <property type="entry name" value="CarbopepD_reg_2"/>
    <property type="match status" value="1"/>
</dbReference>
<evidence type="ECO:0000256" key="4">
    <source>
        <dbReference type="ARBA" id="ARBA00022692"/>
    </source>
</evidence>
<evidence type="ECO:0000256" key="6">
    <source>
        <dbReference type="ARBA" id="ARBA00023237"/>
    </source>
</evidence>
<keyword evidence="5 7" id="KW-0472">Membrane</keyword>
<sequence length="1014" mass="111848">MITTKSGYGSQLKGKLKQGLLLLVAVIFSSSIYAQEKTVTGKVTSSTDGIGLPSVNVVIKGTDKGVSSDFDGNFSIQASSSDVLVFKFLGFKEQEIAVGNQTYIEAQLVEDVSNLEEVVVVGYGTKKKSDLTGSVSVVDVDDAKKTVTYDVAKMLQGQAPGVLVRSSGEPGGFVDIKIRGITSFRNNNPLFVIDGVIVEDPYDFPTGDIESMQVLKDASSAAIYGARGANGVVIITTKKGREGKIDIKYKSLFGVQSVPENRWYSLTNREQYQQITSQAELNDGLAIVPGNDPNSEFFIDDVDTDWQDAAFKTGTVTNHSLTFNGGSKILNYNFNVDYFKNTAYIDTPQDYERYSTNVNLGGQKGKFTYGAKLAFTQSDKQAFNEYLPGTSSIVHLVQAIPTMPVYDPNRLGGYGGADNATQRAITLNIIGFNNLIENENVRNRFIGNVWGEYEIIKGLKYKINVSADKLNAKARYYNPPSDLGWYYENTTAEARLDVNSLHTTRTIVNNLLTYNTTIAEKHKVDVLLGHLQERNDVYNQHSSGQGYEVGAIPSIQYAETIGGDEYRSAETYKSLISRLNYTFDDKYLLTVNFRQDKSSKFAPKNNTGNYFSVSAGWKLHEEDFINLPDWLNTTKLRAGYGQLGNNTIGLYEFALAMNAFSGYPFGNSYGSGSTVVSIVDPDIKWEDTETTNAAIELGMFNNSLNFTAEYFTRKSTDLLADVPIPYSSGGFPLALTTNAGNVKNSGLEFTLGYNKYDGDFTYSISANLGTLKNEVESIGTNDTPISEGVSRTEVGRSIAELYVYETEGIFQNQAEIDAHALQPNAKPGDVKFRDVNGDGFINDDDRTFQGQTLPKINYGLNFSCNYKNFDLSMFFQGAAGHKIFNGTYQSLMIENYTNHHTDALNYWTPDNTDTNIPRPTISDPNANSRASDRFIEKGDYVRLQSLELGYNIPLGETKIINRARVYASGQNLLLLTGYSGYDPDYTTGSLFNRGFEFGSFPNPTTLALGVQIDF</sequence>
<evidence type="ECO:0000256" key="5">
    <source>
        <dbReference type="ARBA" id="ARBA00023136"/>
    </source>
</evidence>
<evidence type="ECO:0000259" key="8">
    <source>
        <dbReference type="Pfam" id="PF07715"/>
    </source>
</evidence>
<dbReference type="Gene3D" id="2.170.130.10">
    <property type="entry name" value="TonB-dependent receptor, plug domain"/>
    <property type="match status" value="1"/>
</dbReference>
<dbReference type="InterPro" id="IPR012910">
    <property type="entry name" value="Plug_dom"/>
</dbReference>
<dbReference type="SUPFAM" id="SSF56935">
    <property type="entry name" value="Porins"/>
    <property type="match status" value="1"/>
</dbReference>
<feature type="domain" description="TonB-dependent receptor plug" evidence="8">
    <location>
        <begin position="128"/>
        <end position="232"/>
    </location>
</feature>
<keyword evidence="10" id="KW-1185">Reference proteome</keyword>
<comment type="similarity">
    <text evidence="7">Belongs to the TonB-dependent receptor family.</text>
</comment>
<dbReference type="NCBIfam" id="TIGR04056">
    <property type="entry name" value="OMP_RagA_SusC"/>
    <property type="match status" value="1"/>
</dbReference>
<dbReference type="NCBIfam" id="TIGR04057">
    <property type="entry name" value="SusC_RagA_signa"/>
    <property type="match status" value="1"/>
</dbReference>
<comment type="subcellular location">
    <subcellularLocation>
        <location evidence="1 7">Cell outer membrane</location>
        <topology evidence="1 7">Multi-pass membrane protein</topology>
    </subcellularLocation>
</comment>
<dbReference type="InterPro" id="IPR023996">
    <property type="entry name" value="TonB-dep_OMP_SusC/RagA"/>
</dbReference>
<dbReference type="InterPro" id="IPR036942">
    <property type="entry name" value="Beta-barrel_TonB_sf"/>
</dbReference>
<keyword evidence="2 7" id="KW-0813">Transport</keyword>